<evidence type="ECO:0000313" key="3">
    <source>
        <dbReference type="EMBL" id="RXE59982.1"/>
    </source>
</evidence>
<dbReference type="InterPro" id="IPR007390">
    <property type="entry name" value="Spore_V_R"/>
</dbReference>
<sequence length="462" mass="55150">MTEYSMQELLEWNEKIEEIARAEGLDYYEQEFEICSYEDMIGYETYVGMPSHYPHWSYGKNYERTKTLHKYNLTGLPYEMVINSDPCIAYLMKDNTLLLQILTIAHVYGHNDFFKNNRLFKLGTRAKDTVEMFKNHANRIREYIQDPGIGYAKVEKILNAAHAIKYQISRNIGVKVLSQEEKRREMLQRYRRPKSEYPLLEPRPKDEEVPPDFKKIPVEPEEDMLLFIMKYSKLSEWERDILSIVREETLYFLPQIETKIMNEGWASFWHYNILNKLNLEQGLHLEFLKRHNQVIRPLLGQLNPYYIGFKIFEDLRKRHEDNPQIIFEVREIERDQSFIRRYLTRELCEEMNLFEYTKIGSSYIITEVSDEEGWESIRDTIANSVGLSGIPVIKVSEWVQKDNTLILEHEYDGREIELSYAYETLKHIVDLWDGKVMLITNIDNKRKLIICDEEKRVALMDA</sequence>
<keyword evidence="4" id="KW-1185">Reference proteome</keyword>
<dbReference type="PANTHER" id="PTHR30029">
    <property type="entry name" value="STAGE V SPORULATION PROTEIN R"/>
    <property type="match status" value="1"/>
</dbReference>
<dbReference type="RefSeq" id="WP_128705792.1">
    <property type="nucleotide sequence ID" value="NZ_RLII01000003.1"/>
</dbReference>
<dbReference type="EMBL" id="RLII01000003">
    <property type="protein sequence ID" value="RXE59982.1"/>
    <property type="molecule type" value="Genomic_DNA"/>
</dbReference>
<gene>
    <name evidence="3" type="ORF">EFD62_04310</name>
</gene>
<organism evidence="3 4">
    <name type="scientific">Acetivibrio mesophilus</name>
    <dbReference type="NCBI Taxonomy" id="2487273"/>
    <lineage>
        <taxon>Bacteria</taxon>
        <taxon>Bacillati</taxon>
        <taxon>Bacillota</taxon>
        <taxon>Clostridia</taxon>
        <taxon>Eubacteriales</taxon>
        <taxon>Oscillospiraceae</taxon>
        <taxon>Acetivibrio</taxon>
    </lineage>
</organism>
<proteinExistence type="predicted"/>
<name>A0A4Q0IAB0_9FIRM</name>
<evidence type="ECO:0000259" key="1">
    <source>
        <dbReference type="Pfam" id="PF04293"/>
    </source>
</evidence>
<dbReference type="Pfam" id="PF04293">
    <property type="entry name" value="SpoVR"/>
    <property type="match status" value="1"/>
</dbReference>
<accession>A0A4Q0IAB0</accession>
<protein>
    <submittedName>
        <fullName evidence="3">SpoVR family protein</fullName>
    </submittedName>
</protein>
<dbReference type="OrthoDB" id="9784270at2"/>
<dbReference type="Pfam" id="PF24755">
    <property type="entry name" value="SpoVR_C"/>
    <property type="match status" value="1"/>
</dbReference>
<evidence type="ECO:0000259" key="2">
    <source>
        <dbReference type="Pfam" id="PF24755"/>
    </source>
</evidence>
<feature type="domain" description="SpoVR-like C-terminal" evidence="2">
    <location>
        <begin position="391"/>
        <end position="440"/>
    </location>
</feature>
<dbReference type="Proteomes" id="UP000289166">
    <property type="component" value="Unassembled WGS sequence"/>
</dbReference>
<dbReference type="InterPro" id="IPR057008">
    <property type="entry name" value="SpoVR-like_C"/>
</dbReference>
<dbReference type="InterPro" id="IPR056174">
    <property type="entry name" value="SpoVR_N"/>
</dbReference>
<evidence type="ECO:0000313" key="4">
    <source>
        <dbReference type="Proteomes" id="UP000289166"/>
    </source>
</evidence>
<comment type="caution">
    <text evidence="3">The sequence shown here is derived from an EMBL/GenBank/DDBJ whole genome shotgun (WGS) entry which is preliminary data.</text>
</comment>
<dbReference type="PANTHER" id="PTHR30029:SF2">
    <property type="entry name" value="STAGE V SPORULATION PROTEIN R"/>
    <property type="match status" value="1"/>
</dbReference>
<dbReference type="AlphaFoldDB" id="A0A4Q0IAB0"/>
<feature type="domain" description="SpoVR protein-like N-terminal" evidence="1">
    <location>
        <begin position="4"/>
        <end position="388"/>
    </location>
</feature>
<reference evidence="4" key="1">
    <citation type="submission" date="2018-11" db="EMBL/GenBank/DDBJ databases">
        <title>Genome sequencing of a novel mesophilic and cellulolytic organism within the genus Hungateiclostridium.</title>
        <authorList>
            <person name="Rettenmaier R."/>
            <person name="Liebl W."/>
            <person name="Zverlov V."/>
        </authorList>
    </citation>
    <scope>NUCLEOTIDE SEQUENCE [LARGE SCALE GENOMIC DNA]</scope>
    <source>
        <strain evidence="4">N2K1</strain>
    </source>
</reference>